<dbReference type="Gene3D" id="3.30.450.20">
    <property type="entry name" value="PAS domain"/>
    <property type="match status" value="2"/>
</dbReference>
<feature type="domain" description="PAC" evidence="13">
    <location>
        <begin position="244"/>
        <end position="295"/>
    </location>
</feature>
<evidence type="ECO:0000256" key="7">
    <source>
        <dbReference type="ARBA" id="ARBA00022840"/>
    </source>
</evidence>
<name>A0A1M6ZIL0_9BACT</name>
<dbReference type="InterPro" id="IPR013655">
    <property type="entry name" value="PAS_fold_3"/>
</dbReference>
<dbReference type="InterPro" id="IPR011006">
    <property type="entry name" value="CheY-like_superfamily"/>
</dbReference>
<sequence length="686" mass="77087">MNTENDNQQPMNFLQMLRKAEEDKKSGDITPEYAQWLMETEGHLRAFMTNAKNFAVYRLVRDDNSPYGVEVVFVSPSMKDILGVEDPTQVHLWFEKAHPDDFERIIRANMEAFQTLKLDETIRYYHAPTEQWRWIQVLGTGSQDAEGEAMYANGIIIDVTEQKKAEQAHKESEEKYRDLVESINDVLFALDREGLCTYMSPVVKSVLGVDPDDLIGKYLHEFMPEHQKTAYLENMAKLDAGHNLSSEYEIIGPDGQSHWIRTSSRPTEVDGKVTGIRGTFRDITDYVRAQQDKKRLEEQLEHSQKLEAIGTLAGGIAHNLNNVLYPIVGYTEMAIEDIPEDSPAHESLQEVLYAADRARELVYQILTYSRRSEEKLEALDLNPIMKEVIKLISAAVPSTIKVEQSLAPNIPAILADSAQIHHVVMNLCTNAYHSMRDTGGILDITLGFMDIKQGQDAPVPNMPPGGYVKISVSDQGQGIDEEIRDRIFEPYFTTKGVGEGTGMGLALVHAIVTKMNGFINVTSVPGRGSTFDLYFPSTDKAPVISIPEFHGPAPRGGERILLVEDDQQILRMTQQMLERQGYRVDPYDSGIDALEAFYKNPKDYDLVITDMTMPLMTGDQLAVEIMQKSPDTPVILCTGFSEHISQEQAEALGVAAFLMKPMARNRVAGIVRRVLDKAQKKKDQVL</sequence>
<feature type="domain" description="PAC" evidence="13">
    <location>
        <begin position="118"/>
        <end position="171"/>
    </location>
</feature>
<dbReference type="SUPFAM" id="SSF47384">
    <property type="entry name" value="Homodimeric domain of signal transducing histidine kinase"/>
    <property type="match status" value="1"/>
</dbReference>
<dbReference type="InterPro" id="IPR001789">
    <property type="entry name" value="Sig_transdc_resp-reg_receiver"/>
</dbReference>
<dbReference type="AlphaFoldDB" id="A0A1M6ZIL0"/>
<dbReference type="SUPFAM" id="SSF55874">
    <property type="entry name" value="ATPase domain of HSP90 chaperone/DNA topoisomerase II/histidine kinase"/>
    <property type="match status" value="1"/>
</dbReference>
<dbReference type="PANTHER" id="PTHR43065:SF46">
    <property type="entry name" value="C4-DICARBOXYLATE TRANSPORT SENSOR PROTEIN DCTB"/>
    <property type="match status" value="1"/>
</dbReference>
<dbReference type="Pfam" id="PF00072">
    <property type="entry name" value="Response_reg"/>
    <property type="match status" value="1"/>
</dbReference>
<evidence type="ECO:0000313" key="15">
    <source>
        <dbReference type="Proteomes" id="UP000183994"/>
    </source>
</evidence>
<dbReference type="SMART" id="SM00086">
    <property type="entry name" value="PAC"/>
    <property type="match status" value="2"/>
</dbReference>
<evidence type="ECO:0000256" key="6">
    <source>
        <dbReference type="ARBA" id="ARBA00022777"/>
    </source>
</evidence>
<feature type="domain" description="Histidine kinase" evidence="10">
    <location>
        <begin position="315"/>
        <end position="539"/>
    </location>
</feature>
<dbReference type="PROSITE" id="PS50112">
    <property type="entry name" value="PAS"/>
    <property type="match status" value="1"/>
</dbReference>
<dbReference type="EMBL" id="FQZU01000058">
    <property type="protein sequence ID" value="SHL30189.1"/>
    <property type="molecule type" value="Genomic_DNA"/>
</dbReference>
<dbReference type="InterPro" id="IPR000700">
    <property type="entry name" value="PAS-assoc_C"/>
</dbReference>
<comment type="catalytic activity">
    <reaction evidence="1">
        <text>ATP + protein L-histidine = ADP + protein N-phospho-L-histidine.</text>
        <dbReference type="EC" id="2.7.13.3"/>
    </reaction>
</comment>
<keyword evidence="15" id="KW-1185">Reference proteome</keyword>
<keyword evidence="5" id="KW-0547">Nucleotide-binding</keyword>
<dbReference type="Pfam" id="PF08448">
    <property type="entry name" value="PAS_4"/>
    <property type="match status" value="1"/>
</dbReference>
<feature type="domain" description="PAS" evidence="12">
    <location>
        <begin position="172"/>
        <end position="225"/>
    </location>
</feature>
<keyword evidence="7" id="KW-0067">ATP-binding</keyword>
<dbReference type="Pfam" id="PF08447">
    <property type="entry name" value="PAS_3"/>
    <property type="match status" value="1"/>
</dbReference>
<evidence type="ECO:0000256" key="9">
    <source>
        <dbReference type="PROSITE-ProRule" id="PRU00169"/>
    </source>
</evidence>
<dbReference type="EC" id="2.7.13.3" evidence="2"/>
<dbReference type="GO" id="GO:0005524">
    <property type="term" value="F:ATP binding"/>
    <property type="evidence" value="ECO:0007669"/>
    <property type="project" value="UniProtKB-KW"/>
</dbReference>
<gene>
    <name evidence="14" type="ORF">SAMN02745216_04981</name>
</gene>
<dbReference type="NCBIfam" id="TIGR00229">
    <property type="entry name" value="sensory_box"/>
    <property type="match status" value="1"/>
</dbReference>
<reference evidence="15" key="1">
    <citation type="submission" date="2016-11" db="EMBL/GenBank/DDBJ databases">
        <authorList>
            <person name="Varghese N."/>
            <person name="Submissions S."/>
        </authorList>
    </citation>
    <scope>NUCLEOTIDE SEQUENCE [LARGE SCALE GENOMIC DNA]</scope>
    <source>
        <strain evidence="15">DSM 16219</strain>
    </source>
</reference>
<dbReference type="InterPro" id="IPR013656">
    <property type="entry name" value="PAS_4"/>
</dbReference>
<evidence type="ECO:0000256" key="1">
    <source>
        <dbReference type="ARBA" id="ARBA00000085"/>
    </source>
</evidence>
<feature type="modified residue" description="4-aspartylphosphate" evidence="9">
    <location>
        <position position="610"/>
    </location>
</feature>
<dbReference type="InterPro" id="IPR004358">
    <property type="entry name" value="Sig_transdc_His_kin-like_C"/>
</dbReference>
<dbReference type="PROSITE" id="PS50110">
    <property type="entry name" value="RESPONSE_REGULATORY"/>
    <property type="match status" value="1"/>
</dbReference>
<dbReference type="Gene3D" id="3.40.50.2300">
    <property type="match status" value="1"/>
</dbReference>
<dbReference type="STRING" id="1121393.SAMN02745216_04981"/>
<dbReference type="SUPFAM" id="SSF52172">
    <property type="entry name" value="CheY-like"/>
    <property type="match status" value="1"/>
</dbReference>
<evidence type="ECO:0000259" key="13">
    <source>
        <dbReference type="PROSITE" id="PS50113"/>
    </source>
</evidence>
<dbReference type="InterPro" id="IPR003661">
    <property type="entry name" value="HisK_dim/P_dom"/>
</dbReference>
<dbReference type="PANTHER" id="PTHR43065">
    <property type="entry name" value="SENSOR HISTIDINE KINASE"/>
    <property type="match status" value="1"/>
</dbReference>
<dbReference type="InterPro" id="IPR000014">
    <property type="entry name" value="PAS"/>
</dbReference>
<dbReference type="InterPro" id="IPR003594">
    <property type="entry name" value="HATPase_dom"/>
</dbReference>
<dbReference type="OrthoDB" id="5487437at2"/>
<dbReference type="Gene3D" id="3.30.565.10">
    <property type="entry name" value="Histidine kinase-like ATPase, C-terminal domain"/>
    <property type="match status" value="1"/>
</dbReference>
<evidence type="ECO:0000259" key="10">
    <source>
        <dbReference type="PROSITE" id="PS50109"/>
    </source>
</evidence>
<evidence type="ECO:0000256" key="2">
    <source>
        <dbReference type="ARBA" id="ARBA00012438"/>
    </source>
</evidence>
<evidence type="ECO:0000256" key="3">
    <source>
        <dbReference type="ARBA" id="ARBA00022553"/>
    </source>
</evidence>
<dbReference type="CDD" id="cd00156">
    <property type="entry name" value="REC"/>
    <property type="match status" value="1"/>
</dbReference>
<dbReference type="InterPro" id="IPR036097">
    <property type="entry name" value="HisK_dim/P_sf"/>
</dbReference>
<dbReference type="RefSeq" id="WP_083611290.1">
    <property type="nucleotide sequence ID" value="NZ_FQZU01000058.1"/>
</dbReference>
<keyword evidence="6" id="KW-0418">Kinase</keyword>
<evidence type="ECO:0000256" key="5">
    <source>
        <dbReference type="ARBA" id="ARBA00022741"/>
    </source>
</evidence>
<dbReference type="Proteomes" id="UP000183994">
    <property type="component" value="Unassembled WGS sequence"/>
</dbReference>
<dbReference type="CDD" id="cd00082">
    <property type="entry name" value="HisKA"/>
    <property type="match status" value="1"/>
</dbReference>
<feature type="domain" description="Response regulatory" evidence="11">
    <location>
        <begin position="559"/>
        <end position="675"/>
    </location>
</feature>
<dbReference type="SMART" id="SM00387">
    <property type="entry name" value="HATPase_c"/>
    <property type="match status" value="1"/>
</dbReference>
<dbReference type="Pfam" id="PF00512">
    <property type="entry name" value="HisKA"/>
    <property type="match status" value="1"/>
</dbReference>
<keyword evidence="4" id="KW-0808">Transferase</keyword>
<dbReference type="InterPro" id="IPR035965">
    <property type="entry name" value="PAS-like_dom_sf"/>
</dbReference>
<keyword evidence="8" id="KW-0902">Two-component regulatory system</keyword>
<dbReference type="InterPro" id="IPR001610">
    <property type="entry name" value="PAC"/>
</dbReference>
<dbReference type="PROSITE" id="PS50109">
    <property type="entry name" value="HIS_KIN"/>
    <property type="match status" value="1"/>
</dbReference>
<dbReference type="InterPro" id="IPR036890">
    <property type="entry name" value="HATPase_C_sf"/>
</dbReference>
<dbReference type="SMART" id="SM00091">
    <property type="entry name" value="PAS"/>
    <property type="match status" value="1"/>
</dbReference>
<dbReference type="Pfam" id="PF02518">
    <property type="entry name" value="HATPase_c"/>
    <property type="match status" value="1"/>
</dbReference>
<evidence type="ECO:0000256" key="4">
    <source>
        <dbReference type="ARBA" id="ARBA00022679"/>
    </source>
</evidence>
<accession>A0A1M6ZIL0</accession>
<dbReference type="PRINTS" id="PR00344">
    <property type="entry name" value="BCTRLSENSOR"/>
</dbReference>
<dbReference type="SMART" id="SM00388">
    <property type="entry name" value="HisKA"/>
    <property type="match status" value="1"/>
</dbReference>
<evidence type="ECO:0000259" key="11">
    <source>
        <dbReference type="PROSITE" id="PS50110"/>
    </source>
</evidence>
<keyword evidence="3 9" id="KW-0597">Phosphoprotein</keyword>
<organism evidence="14 15">
    <name type="scientific">Desulfatibacillum alkenivorans DSM 16219</name>
    <dbReference type="NCBI Taxonomy" id="1121393"/>
    <lineage>
        <taxon>Bacteria</taxon>
        <taxon>Pseudomonadati</taxon>
        <taxon>Thermodesulfobacteriota</taxon>
        <taxon>Desulfobacteria</taxon>
        <taxon>Desulfobacterales</taxon>
        <taxon>Desulfatibacillaceae</taxon>
        <taxon>Desulfatibacillum</taxon>
    </lineage>
</organism>
<evidence type="ECO:0000313" key="14">
    <source>
        <dbReference type="EMBL" id="SHL30189.1"/>
    </source>
</evidence>
<dbReference type="InterPro" id="IPR005467">
    <property type="entry name" value="His_kinase_dom"/>
</dbReference>
<dbReference type="SUPFAM" id="SSF55785">
    <property type="entry name" value="PYP-like sensor domain (PAS domain)"/>
    <property type="match status" value="2"/>
</dbReference>
<evidence type="ECO:0000256" key="8">
    <source>
        <dbReference type="ARBA" id="ARBA00023012"/>
    </source>
</evidence>
<dbReference type="PROSITE" id="PS50113">
    <property type="entry name" value="PAC"/>
    <property type="match status" value="2"/>
</dbReference>
<evidence type="ECO:0000259" key="12">
    <source>
        <dbReference type="PROSITE" id="PS50112"/>
    </source>
</evidence>
<dbReference type="GO" id="GO:0000155">
    <property type="term" value="F:phosphorelay sensor kinase activity"/>
    <property type="evidence" value="ECO:0007669"/>
    <property type="project" value="InterPro"/>
</dbReference>
<dbReference type="SMART" id="SM00448">
    <property type="entry name" value="REC"/>
    <property type="match status" value="1"/>
</dbReference>
<dbReference type="Gene3D" id="1.10.287.130">
    <property type="match status" value="1"/>
</dbReference>
<dbReference type="CDD" id="cd00130">
    <property type="entry name" value="PAS"/>
    <property type="match status" value="2"/>
</dbReference>
<proteinExistence type="predicted"/>
<protein>
    <recommendedName>
        <fullName evidence="2">histidine kinase</fullName>
        <ecNumber evidence="2">2.7.13.3</ecNumber>
    </recommendedName>
</protein>